<keyword evidence="3 5" id="KW-1133">Transmembrane helix</keyword>
<dbReference type="InterPro" id="IPR000276">
    <property type="entry name" value="GPCR_Rhodpsn"/>
</dbReference>
<dbReference type="Pfam" id="PF00001">
    <property type="entry name" value="7tm_1"/>
    <property type="match status" value="1"/>
</dbReference>
<dbReference type="PANTHER" id="PTHR46641">
    <property type="entry name" value="FMRFAMIDE RECEPTOR-RELATED"/>
    <property type="match status" value="1"/>
</dbReference>
<comment type="caution">
    <text evidence="8">The sequence shown here is derived from an EMBL/GenBank/DDBJ whole genome shotgun (WGS) entry which is preliminary data.</text>
</comment>
<feature type="transmembrane region" description="Helical" evidence="5">
    <location>
        <begin position="210"/>
        <end position="233"/>
    </location>
</feature>
<evidence type="ECO:0000313" key="9">
    <source>
        <dbReference type="Proteomes" id="UP001634394"/>
    </source>
</evidence>
<gene>
    <name evidence="7" type="ORF">ACJMK2_009788</name>
    <name evidence="8" type="ORF">ACJMK2_009822</name>
</gene>
<reference evidence="8 9" key="1">
    <citation type="submission" date="2024-11" db="EMBL/GenBank/DDBJ databases">
        <title>Chromosome-level genome assembly of the freshwater bivalve Anodonta woodiana.</title>
        <authorList>
            <person name="Chen X."/>
        </authorList>
    </citation>
    <scope>NUCLEOTIDE SEQUENCE [LARGE SCALE GENOMIC DNA]</scope>
    <source>
        <strain evidence="8">MN2024</strain>
        <tissue evidence="8">Gills</tissue>
    </source>
</reference>
<dbReference type="InterPro" id="IPR052954">
    <property type="entry name" value="GPCR-Ligand_Int"/>
</dbReference>
<keyword evidence="2 5" id="KW-0812">Transmembrane</keyword>
<organism evidence="8 9">
    <name type="scientific">Sinanodonta woodiana</name>
    <name type="common">Chinese pond mussel</name>
    <name type="synonym">Anodonta woodiana</name>
    <dbReference type="NCBI Taxonomy" id="1069815"/>
    <lineage>
        <taxon>Eukaryota</taxon>
        <taxon>Metazoa</taxon>
        <taxon>Spiralia</taxon>
        <taxon>Lophotrochozoa</taxon>
        <taxon>Mollusca</taxon>
        <taxon>Bivalvia</taxon>
        <taxon>Autobranchia</taxon>
        <taxon>Heteroconchia</taxon>
        <taxon>Palaeoheterodonta</taxon>
        <taxon>Unionida</taxon>
        <taxon>Unionoidea</taxon>
        <taxon>Unionidae</taxon>
        <taxon>Unioninae</taxon>
        <taxon>Sinanodonta</taxon>
    </lineage>
</organism>
<dbReference type="PROSITE" id="PS50262">
    <property type="entry name" value="G_PROTEIN_RECEP_F1_2"/>
    <property type="match status" value="1"/>
</dbReference>
<dbReference type="Gene3D" id="1.20.1070.10">
    <property type="entry name" value="Rhodopsin 7-helix transmembrane proteins"/>
    <property type="match status" value="1"/>
</dbReference>
<keyword evidence="9" id="KW-1185">Reference proteome</keyword>
<accession>A0ABD3VF25</accession>
<feature type="transmembrane region" description="Helical" evidence="5">
    <location>
        <begin position="113"/>
        <end position="135"/>
    </location>
</feature>
<keyword evidence="4 5" id="KW-0472">Membrane</keyword>
<sequence length="439" mass="49658">MSECQNLSLGNYSIKPPDNSTEANLQKIIHYIAMDIGVPSVCAFGMLGNILNLMVLTREKTHRALTKMEKSAHIGLIALAISDFMFCLLALLFTLMPFEEMYTEATITLYYEWLGPSFITIFIITSTWLTVIMAGERYIAVCHPFKARKLISLKRTRVTIMLIYGTCLCAAIPLFFEKIVKAEECAITNMTVYSVALHEVFSTIISIRRLVWAILFDFIPCAALLYFNTCLIYKIHRAKKLRRNMAPMQKGALVSKYRDMFTYETAVVRSGNASSLNYAGLRPLTATTRTRTREASHALQQNSSHYLHITHRDMNNSRTQARRKNTDSALNSVTATLVAVVVLFLILVSPSEILKFSYKTSGKRGQYTSDIIRDVTNFMQAVNFSVNFVLYCAVNKSFRSTLASIFCGCRHSISKKCHFPSFERAHVNCPTFELRTSSS</sequence>
<dbReference type="InterPro" id="IPR017452">
    <property type="entry name" value="GPCR_Rhodpsn_7TM"/>
</dbReference>
<dbReference type="Proteomes" id="UP001634394">
    <property type="component" value="Unassembled WGS sequence"/>
</dbReference>
<protein>
    <recommendedName>
        <fullName evidence="6">G-protein coupled receptors family 1 profile domain-containing protein</fullName>
    </recommendedName>
</protein>
<evidence type="ECO:0000256" key="1">
    <source>
        <dbReference type="ARBA" id="ARBA00004370"/>
    </source>
</evidence>
<dbReference type="PRINTS" id="PR00237">
    <property type="entry name" value="GPCRRHODOPSN"/>
</dbReference>
<name>A0ABD3VF25_SINWO</name>
<evidence type="ECO:0000313" key="8">
    <source>
        <dbReference type="EMBL" id="KAL3859608.1"/>
    </source>
</evidence>
<dbReference type="EMBL" id="JBJQND010000012">
    <property type="protein sequence ID" value="KAL3859608.1"/>
    <property type="molecule type" value="Genomic_DNA"/>
</dbReference>
<dbReference type="AlphaFoldDB" id="A0ABD3VF25"/>
<dbReference type="SUPFAM" id="SSF81321">
    <property type="entry name" value="Family A G protein-coupled receptor-like"/>
    <property type="match status" value="1"/>
</dbReference>
<evidence type="ECO:0000256" key="5">
    <source>
        <dbReference type="SAM" id="Phobius"/>
    </source>
</evidence>
<feature type="transmembrane region" description="Helical" evidence="5">
    <location>
        <begin position="328"/>
        <end position="348"/>
    </location>
</feature>
<feature type="transmembrane region" description="Helical" evidence="5">
    <location>
        <begin position="28"/>
        <end position="51"/>
    </location>
</feature>
<evidence type="ECO:0000256" key="3">
    <source>
        <dbReference type="ARBA" id="ARBA00022989"/>
    </source>
</evidence>
<dbReference type="GO" id="GO:0016020">
    <property type="term" value="C:membrane"/>
    <property type="evidence" value="ECO:0007669"/>
    <property type="project" value="UniProtKB-SubCell"/>
</dbReference>
<comment type="subcellular location">
    <subcellularLocation>
        <location evidence="1">Membrane</location>
    </subcellularLocation>
</comment>
<evidence type="ECO:0000259" key="6">
    <source>
        <dbReference type="PROSITE" id="PS50262"/>
    </source>
</evidence>
<dbReference type="EMBL" id="JBJQND010000012">
    <property type="protein sequence ID" value="KAL3859572.1"/>
    <property type="molecule type" value="Genomic_DNA"/>
</dbReference>
<evidence type="ECO:0000313" key="7">
    <source>
        <dbReference type="EMBL" id="KAL3859572.1"/>
    </source>
</evidence>
<dbReference type="CDD" id="cd14978">
    <property type="entry name" value="7tmA_FMRFamide_R-like"/>
    <property type="match status" value="1"/>
</dbReference>
<proteinExistence type="predicted"/>
<feature type="transmembrane region" description="Helical" evidence="5">
    <location>
        <begin position="156"/>
        <end position="176"/>
    </location>
</feature>
<evidence type="ECO:0000256" key="2">
    <source>
        <dbReference type="ARBA" id="ARBA00022692"/>
    </source>
</evidence>
<feature type="transmembrane region" description="Helical" evidence="5">
    <location>
        <begin position="72"/>
        <end position="93"/>
    </location>
</feature>
<dbReference type="PANTHER" id="PTHR46641:SF2">
    <property type="entry name" value="FMRFAMIDE RECEPTOR"/>
    <property type="match status" value="1"/>
</dbReference>
<feature type="domain" description="G-protein coupled receptors family 1 profile" evidence="6">
    <location>
        <begin position="48"/>
        <end position="391"/>
    </location>
</feature>
<evidence type="ECO:0000256" key="4">
    <source>
        <dbReference type="ARBA" id="ARBA00023136"/>
    </source>
</evidence>